<dbReference type="InterPro" id="IPR037051">
    <property type="entry name" value="4-carb_acid_sugar_kinase_N_sf"/>
</dbReference>
<protein>
    <submittedName>
        <fullName evidence="9">Four-carbon acid sugar kinase family protein</fullName>
    </submittedName>
</protein>
<dbReference type="GO" id="GO:0016301">
    <property type="term" value="F:kinase activity"/>
    <property type="evidence" value="ECO:0007669"/>
    <property type="project" value="UniProtKB-KW"/>
</dbReference>
<dbReference type="Gene3D" id="3.40.980.20">
    <property type="entry name" value="Four-carbon acid sugar kinase, nucleotide binding domain"/>
    <property type="match status" value="1"/>
</dbReference>
<evidence type="ECO:0000313" key="9">
    <source>
        <dbReference type="EMBL" id="MBS4222936.1"/>
    </source>
</evidence>
<evidence type="ECO:0000256" key="4">
    <source>
        <dbReference type="ARBA" id="ARBA00022777"/>
    </source>
</evidence>
<evidence type="ECO:0000256" key="3">
    <source>
        <dbReference type="ARBA" id="ARBA00022741"/>
    </source>
</evidence>
<keyword evidence="10" id="KW-1185">Reference proteome</keyword>
<dbReference type="SUPFAM" id="SSF142764">
    <property type="entry name" value="YgbK-like"/>
    <property type="match status" value="1"/>
</dbReference>
<comment type="caution">
    <text evidence="9">The sequence shown here is derived from an EMBL/GenBank/DDBJ whole genome shotgun (WGS) entry which is preliminary data.</text>
</comment>
<keyword evidence="3" id="KW-0547">Nucleotide-binding</keyword>
<dbReference type="EMBL" id="JAGYPN010000002">
    <property type="protein sequence ID" value="MBS4222936.1"/>
    <property type="molecule type" value="Genomic_DNA"/>
</dbReference>
<evidence type="ECO:0000256" key="1">
    <source>
        <dbReference type="ARBA" id="ARBA00005715"/>
    </source>
</evidence>
<dbReference type="Pfam" id="PF17042">
    <property type="entry name" value="NBD_C"/>
    <property type="match status" value="1"/>
</dbReference>
<dbReference type="Proteomes" id="UP000676456">
    <property type="component" value="Unassembled WGS sequence"/>
</dbReference>
<reference evidence="9 10" key="1">
    <citation type="submission" date="2021-05" db="EMBL/GenBank/DDBJ databases">
        <title>Novel Bacillus species.</title>
        <authorList>
            <person name="Liu G."/>
        </authorList>
    </citation>
    <scope>NUCLEOTIDE SEQUENCE [LARGE SCALE GENOMIC DNA]</scope>
    <source>
        <strain evidence="9 10">FJAT-49682</strain>
    </source>
</reference>
<keyword evidence="5" id="KW-0067">ATP-binding</keyword>
<keyword evidence="2" id="KW-0808">Transferase</keyword>
<evidence type="ECO:0000259" key="8">
    <source>
        <dbReference type="Pfam" id="PF17042"/>
    </source>
</evidence>
<comment type="similarity">
    <text evidence="1">Belongs to the four-carbon acid sugar kinase family.</text>
</comment>
<evidence type="ECO:0000256" key="2">
    <source>
        <dbReference type="ARBA" id="ARBA00022679"/>
    </source>
</evidence>
<dbReference type="InterPro" id="IPR010737">
    <property type="entry name" value="4-carb_acid_sugar_kinase_N"/>
</dbReference>
<dbReference type="Gene3D" id="3.40.50.10840">
    <property type="entry name" value="Putative sugar-binding, N-terminal domain"/>
    <property type="match status" value="1"/>
</dbReference>
<dbReference type="Pfam" id="PF07005">
    <property type="entry name" value="SBD_N"/>
    <property type="match status" value="1"/>
</dbReference>
<accession>A0A942UK40</accession>
<proteinExistence type="inferred from homology"/>
<evidence type="ECO:0000313" key="10">
    <source>
        <dbReference type="Proteomes" id="UP000676456"/>
    </source>
</evidence>
<gene>
    <name evidence="9" type="ORF">KHA91_09305</name>
</gene>
<feature type="domain" description="Four-carbon acid sugar kinase N-terminal" evidence="7">
    <location>
        <begin position="2"/>
        <end position="226"/>
    </location>
</feature>
<keyword evidence="4 9" id="KW-0418">Kinase</keyword>
<dbReference type="InterPro" id="IPR042213">
    <property type="entry name" value="NBD_C_sf"/>
</dbReference>
<evidence type="ECO:0000259" key="7">
    <source>
        <dbReference type="Pfam" id="PF07005"/>
    </source>
</evidence>
<evidence type="ECO:0000256" key="5">
    <source>
        <dbReference type="ARBA" id="ARBA00022840"/>
    </source>
</evidence>
<dbReference type="RefSeq" id="WP_213097992.1">
    <property type="nucleotide sequence ID" value="NZ_JAGYPN010000002.1"/>
</dbReference>
<keyword evidence="6" id="KW-0119">Carbohydrate metabolism</keyword>
<sequence>MIGVVADDITGSNDIGIMFAKSNYITDIFHHQDWDLESSTAKEKRDVLILDTDSRFDQPKTAYDKVFEATTALKKAGANRFFNKVCSVFRGNIGAEFDAMLDALEEEFAIVVLGFPKNGRTTIDGIHYVYDQKLEDSEFRNDPMHPMIKSNLVEILQSQTKRKVGLINFDVVQEGSETLKSEIDKLKGQYNYIILDVTEQADLQTIAKAVNHVKVICGSSALAEELPTVWSQKSAEMVSIDLPCYSKEKGLLCAAGSLMTKTADQIQYMREKGAIVLELESLQLFNQDTRKHQLHSLADQIVTYMEKGADVILHSSNDYNTVDQTKKEGLRLGFTNKEISRLVSGSIAEIVQNVIERTGQNRLLVAGGDTSAAVCSKLSVRGMRVWKEIQPGLPSCVSLSIPALLLVLKSGSFGQPNFFEKAFAHLREQ</sequence>
<name>A0A942UK40_9BACI</name>
<organism evidence="9 10">
    <name type="scientific">Lederbergia citrea</name>
    <dbReference type="NCBI Taxonomy" id="2833581"/>
    <lineage>
        <taxon>Bacteria</taxon>
        <taxon>Bacillati</taxon>
        <taxon>Bacillota</taxon>
        <taxon>Bacilli</taxon>
        <taxon>Bacillales</taxon>
        <taxon>Bacillaceae</taxon>
        <taxon>Lederbergia</taxon>
    </lineage>
</organism>
<feature type="domain" description="Four-carbon acid sugar kinase nucleotide binding" evidence="8">
    <location>
        <begin position="252"/>
        <end position="419"/>
    </location>
</feature>
<dbReference type="GO" id="GO:0005524">
    <property type="term" value="F:ATP binding"/>
    <property type="evidence" value="ECO:0007669"/>
    <property type="project" value="UniProtKB-KW"/>
</dbReference>
<dbReference type="AlphaFoldDB" id="A0A942UK40"/>
<dbReference type="InterPro" id="IPR031475">
    <property type="entry name" value="NBD_C"/>
</dbReference>
<evidence type="ECO:0000256" key="6">
    <source>
        <dbReference type="ARBA" id="ARBA00023277"/>
    </source>
</evidence>